<organism evidence="2 3">
    <name type="scientific">Roseibium aggregatum</name>
    <dbReference type="NCBI Taxonomy" id="187304"/>
    <lineage>
        <taxon>Bacteria</taxon>
        <taxon>Pseudomonadati</taxon>
        <taxon>Pseudomonadota</taxon>
        <taxon>Alphaproteobacteria</taxon>
        <taxon>Hyphomicrobiales</taxon>
        <taxon>Stappiaceae</taxon>
        <taxon>Roseibium</taxon>
    </lineage>
</organism>
<protein>
    <recommendedName>
        <fullName evidence="4">Tat pathway signal sequence domain protein</fullName>
    </recommendedName>
</protein>
<name>A0A0M6XX54_9HYPH</name>
<accession>A0A0M6XX54</accession>
<proteinExistence type="predicted"/>
<reference evidence="3" key="1">
    <citation type="submission" date="2015-07" db="EMBL/GenBank/DDBJ databases">
        <authorList>
            <person name="Rodrigo-Torres Lidia"/>
            <person name="Arahal R.David."/>
        </authorList>
    </citation>
    <scope>NUCLEOTIDE SEQUENCE [LARGE SCALE GENOMIC DNA]</scope>
    <source>
        <strain evidence="3">CECT 4801</strain>
    </source>
</reference>
<evidence type="ECO:0000313" key="3">
    <source>
        <dbReference type="Proteomes" id="UP000048926"/>
    </source>
</evidence>
<feature type="chain" id="PRO_5005807281" description="Tat pathway signal sequence domain protein" evidence="1">
    <location>
        <begin position="24"/>
        <end position="143"/>
    </location>
</feature>
<keyword evidence="3" id="KW-1185">Reference proteome</keyword>
<evidence type="ECO:0008006" key="4">
    <source>
        <dbReference type="Google" id="ProtNLM"/>
    </source>
</evidence>
<sequence>MRILVQRVFIAIAVAILAAPALAQQVTGKISLELNQLQPTADGGCRLSIIATNGLERPMDKLGLEMVAFNKDGLVDQFLRLQFSRISAGKTKILQFDLAGKACDSLSRLHINDVMNCVPSSITDVYCPDLLDLSNRTPIEFGD</sequence>
<dbReference type="AlphaFoldDB" id="A0A0M6XX54"/>
<evidence type="ECO:0000313" key="2">
    <source>
        <dbReference type="EMBL" id="CTQ42083.1"/>
    </source>
</evidence>
<dbReference type="EMBL" id="CXST01000001">
    <property type="protein sequence ID" value="CTQ42083.1"/>
    <property type="molecule type" value="Genomic_DNA"/>
</dbReference>
<gene>
    <name evidence="2" type="ORF">LAL4801_00503</name>
</gene>
<evidence type="ECO:0000256" key="1">
    <source>
        <dbReference type="SAM" id="SignalP"/>
    </source>
</evidence>
<dbReference type="STRING" id="187304.B0E33_27575"/>
<keyword evidence="1" id="KW-0732">Signal</keyword>
<dbReference type="Proteomes" id="UP000048926">
    <property type="component" value="Unassembled WGS sequence"/>
</dbReference>
<feature type="signal peptide" evidence="1">
    <location>
        <begin position="1"/>
        <end position="23"/>
    </location>
</feature>